<keyword evidence="1" id="KW-0472">Membrane</keyword>
<keyword evidence="1" id="KW-1133">Transmembrane helix</keyword>
<dbReference type="Proteomes" id="UP000199263">
    <property type="component" value="Unassembled WGS sequence"/>
</dbReference>
<gene>
    <name evidence="2" type="ORF">SAMN05421842_105117</name>
</gene>
<proteinExistence type="predicted"/>
<name>A0A1I1KGV0_9CLOT</name>
<accession>A0A1I1KGV0</accession>
<keyword evidence="1" id="KW-0812">Transmembrane</keyword>
<reference evidence="2 3" key="1">
    <citation type="submission" date="2016-10" db="EMBL/GenBank/DDBJ databases">
        <authorList>
            <person name="de Groot N.N."/>
        </authorList>
    </citation>
    <scope>NUCLEOTIDE SEQUENCE [LARGE SCALE GENOMIC DNA]</scope>
    <source>
        <strain evidence="2 3">DSM 12992</strain>
    </source>
</reference>
<dbReference type="EMBL" id="FOMG01000005">
    <property type="protein sequence ID" value="SFC57333.1"/>
    <property type="molecule type" value="Genomic_DNA"/>
</dbReference>
<evidence type="ECO:0000313" key="2">
    <source>
        <dbReference type="EMBL" id="SFC57333.1"/>
    </source>
</evidence>
<dbReference type="RefSeq" id="WP_090089454.1">
    <property type="nucleotide sequence ID" value="NZ_FOMG01000005.1"/>
</dbReference>
<dbReference type="InterPro" id="IPR018763">
    <property type="entry name" value="DUF2334"/>
</dbReference>
<dbReference type="Pfam" id="PF10096">
    <property type="entry name" value="DUF2334"/>
    <property type="match status" value="1"/>
</dbReference>
<dbReference type="InterPro" id="IPR011330">
    <property type="entry name" value="Glyco_hydro/deAcase_b/a-brl"/>
</dbReference>
<dbReference type="AlphaFoldDB" id="A0A1I1KGV0"/>
<sequence>MRKITKKIKFSFLILFILLGTCGIICYYTFFQNTLTIINNTIYSNLLPTNTFKSTYTPKIKFGNMPITDISKISDVTLNILDETNIKNTPMLLKAQRYYIPLNFICSKLKYNFNDSNGSLIVNNESHTISLTQDTYTKDSINGSLRGNLINYNGDYYIGISDIEKLFGLTAVFDFESKHISLLPNNVQQPKASSIIYSRKIALLRFEDFTNGDSMAVDKNQVKVKCMADLLYSNGIKFHVGWIPRFKAPLDNIDNNLLENDSIANVGFVNLLDYLINKGAEMGLHGYTHQSGTDRSAAGEELSKDTNNTVEATKNVIENGIDVASALNIPCTFYESPHYRDTKLQQSIIEEYFQFVYEPFDNSKKNIYKTNTNNLYVPTPLGFVENSDMSSIINGLKTYDPEKLHSFFYHPSIEIDYINFNTDNNKLNVQYDENSPLNKMSQSIKENNYTTVHIDELINK</sequence>
<feature type="transmembrane region" description="Helical" evidence="1">
    <location>
        <begin position="12"/>
        <end position="31"/>
    </location>
</feature>
<dbReference type="STRING" id="119641.SAMN05421842_105117"/>
<organism evidence="2 3">
    <name type="scientific">Clostridium uliginosum</name>
    <dbReference type="NCBI Taxonomy" id="119641"/>
    <lineage>
        <taxon>Bacteria</taxon>
        <taxon>Bacillati</taxon>
        <taxon>Bacillota</taxon>
        <taxon>Clostridia</taxon>
        <taxon>Eubacteriales</taxon>
        <taxon>Clostridiaceae</taxon>
        <taxon>Clostridium</taxon>
    </lineage>
</organism>
<evidence type="ECO:0000256" key="1">
    <source>
        <dbReference type="SAM" id="Phobius"/>
    </source>
</evidence>
<protein>
    <submittedName>
        <fullName evidence="2">Copper amine oxidase N-terminal domain-containing protein</fullName>
    </submittedName>
</protein>
<keyword evidence="3" id="KW-1185">Reference proteome</keyword>
<evidence type="ECO:0000313" key="3">
    <source>
        <dbReference type="Proteomes" id="UP000199263"/>
    </source>
</evidence>
<dbReference type="OrthoDB" id="2339428at2"/>
<dbReference type="GO" id="GO:0005975">
    <property type="term" value="P:carbohydrate metabolic process"/>
    <property type="evidence" value="ECO:0007669"/>
    <property type="project" value="InterPro"/>
</dbReference>
<dbReference type="SUPFAM" id="SSF88713">
    <property type="entry name" value="Glycoside hydrolase/deacetylase"/>
    <property type="match status" value="1"/>
</dbReference>